<protein>
    <submittedName>
        <fullName evidence="1">Peroxide stress protein YaaA</fullName>
    </submittedName>
</protein>
<proteinExistence type="predicted"/>
<reference evidence="1" key="1">
    <citation type="submission" date="2023-07" db="EMBL/GenBank/DDBJ databases">
        <title>Bifidobacterium aquikefiriaerophilum sp. nov. and Bifidobacterium eccum sp. nov., isolated from water kefir.</title>
        <authorList>
            <person name="Breselge S."/>
            <person name="Bellassi P."/>
            <person name="Barcenilla C."/>
            <person name="Alvarez-Ordonez A."/>
            <person name="Morelli L."/>
            <person name="Cotter P.D."/>
        </authorList>
    </citation>
    <scope>NUCLEOTIDE SEQUENCE</scope>
    <source>
        <strain evidence="1">WK041_4_12</strain>
    </source>
</reference>
<dbReference type="PANTHER" id="PTHR30283:SF4">
    <property type="entry name" value="PEROXIDE STRESS RESISTANCE PROTEIN YAAA"/>
    <property type="match status" value="1"/>
</dbReference>
<dbReference type="PANTHER" id="PTHR30283">
    <property type="entry name" value="PEROXIDE STRESS RESPONSE PROTEIN YAAA"/>
    <property type="match status" value="1"/>
</dbReference>
<dbReference type="KEGG" id="baqk:QN215_08280"/>
<evidence type="ECO:0000313" key="1">
    <source>
        <dbReference type="EMBL" id="XDS44252.1"/>
    </source>
</evidence>
<sequence>MHILLPPSEGKCFPEAGPVLELQNLSFPELTEARRRVLEVLIDVSKRDDAAKILKVGKRIISEVEAQRDILRMPCAPAWKVYNGVLYQAAQLRSNDDVMIFSGLFGLTSAHDLIPGYRLSMNIALPGIGSLTSFWRRELAKTDLSRSAFHRERQLSAMKGTSESLETTEATKTTKITETTVDMRSGAYQVTAPQGQSWDLRVVDSRGKVITHAAKHYRGLLTRALLDAQQSEQSDVASDSAEIGNAKASIDVAQVARSLGTIRVAHDGRHHHITLSI</sequence>
<dbReference type="GO" id="GO:0033194">
    <property type="term" value="P:response to hydroperoxide"/>
    <property type="evidence" value="ECO:0007669"/>
    <property type="project" value="TreeGrafter"/>
</dbReference>
<dbReference type="AlphaFoldDB" id="A0AB39U5M9"/>
<organism evidence="1">
    <name type="scientific">Bifidobacterium aquikefiricola</name>
    <dbReference type="NCBI Taxonomy" id="3059038"/>
    <lineage>
        <taxon>Bacteria</taxon>
        <taxon>Bacillati</taxon>
        <taxon>Actinomycetota</taxon>
        <taxon>Actinomycetes</taxon>
        <taxon>Bifidobacteriales</taxon>
        <taxon>Bifidobacteriaceae</taxon>
        <taxon>Bifidobacterium</taxon>
    </lineage>
</organism>
<gene>
    <name evidence="1" type="primary">yaaA</name>
    <name evidence="1" type="ORF">QN215_08280</name>
</gene>
<dbReference type="Pfam" id="PF03883">
    <property type="entry name" value="H2O2_YaaD"/>
    <property type="match status" value="1"/>
</dbReference>
<accession>A0AB39U5M9</accession>
<dbReference type="RefSeq" id="WP_369343844.1">
    <property type="nucleotide sequence ID" value="NZ_CP129674.1"/>
</dbReference>
<name>A0AB39U5M9_9BIFI</name>
<dbReference type="EMBL" id="CP129674">
    <property type="protein sequence ID" value="XDS44252.1"/>
    <property type="molecule type" value="Genomic_DNA"/>
</dbReference>
<dbReference type="GO" id="GO:0005829">
    <property type="term" value="C:cytosol"/>
    <property type="evidence" value="ECO:0007669"/>
    <property type="project" value="TreeGrafter"/>
</dbReference>
<dbReference type="InterPro" id="IPR005583">
    <property type="entry name" value="YaaA"/>
</dbReference>